<accession>A0A974GVC8</accession>
<evidence type="ECO:0000313" key="1">
    <source>
        <dbReference type="EMBL" id="NYB73221.1"/>
    </source>
</evidence>
<dbReference type="RefSeq" id="WP_179236905.1">
    <property type="nucleotide sequence ID" value="NZ_JACBNQ010000002.1"/>
</dbReference>
<dbReference type="AlphaFoldDB" id="A0A974GVC8"/>
<protein>
    <submittedName>
        <fullName evidence="1">Uncharacterized protein</fullName>
    </submittedName>
</protein>
<reference evidence="1" key="1">
    <citation type="submission" date="2020-07" db="EMBL/GenBank/DDBJ databases">
        <title>Genomic analysis of a strain of Sedimentibacter Hydroxybenzoicus DSM7310.</title>
        <authorList>
            <person name="Ma S."/>
        </authorList>
    </citation>
    <scope>NUCLEOTIDE SEQUENCE</scope>
    <source>
        <strain evidence="1">DSM 7310</strain>
    </source>
</reference>
<proteinExistence type="predicted"/>
<dbReference type="PROSITE" id="PS51257">
    <property type="entry name" value="PROKAR_LIPOPROTEIN"/>
    <property type="match status" value="1"/>
</dbReference>
<gene>
    <name evidence="1" type="ORF">HZF24_03610</name>
</gene>
<evidence type="ECO:0000313" key="2">
    <source>
        <dbReference type="Proteomes" id="UP000611629"/>
    </source>
</evidence>
<dbReference type="EMBL" id="JACBNQ010000002">
    <property type="protein sequence ID" value="NYB73221.1"/>
    <property type="molecule type" value="Genomic_DNA"/>
</dbReference>
<keyword evidence="2" id="KW-1185">Reference proteome</keyword>
<sequence>MYKYILLIVLMLTIFSGCNNLKLEDESEATLNNTNTENENTDTLFDENLEDNSLENNNEESKLYSDLEDAISNAIIENNIGRYTEGEYQTESHVNLLIDENDDVVTVYTMALYTEYTFKAKLLKNVSEGHYPVAITFLKKDSYYSLIEYWRPLGGNEYANSIRGRFPESTWDKALDTQQFIESQLKETEKKALDYFTKE</sequence>
<name>A0A974GVC8_SEDHY</name>
<organism evidence="1 2">
    <name type="scientific">Sedimentibacter hydroxybenzoicus DSM 7310</name>
    <dbReference type="NCBI Taxonomy" id="1123245"/>
    <lineage>
        <taxon>Bacteria</taxon>
        <taxon>Bacillati</taxon>
        <taxon>Bacillota</taxon>
        <taxon>Tissierellia</taxon>
        <taxon>Sedimentibacter</taxon>
    </lineage>
</organism>
<comment type="caution">
    <text evidence="1">The sequence shown here is derived from an EMBL/GenBank/DDBJ whole genome shotgun (WGS) entry which is preliminary data.</text>
</comment>
<dbReference type="Proteomes" id="UP000611629">
    <property type="component" value="Unassembled WGS sequence"/>
</dbReference>